<dbReference type="SUPFAM" id="SSF141868">
    <property type="entry name" value="EAL domain-like"/>
    <property type="match status" value="1"/>
</dbReference>
<dbReference type="Pfam" id="PF13426">
    <property type="entry name" value="PAS_9"/>
    <property type="match status" value="2"/>
</dbReference>
<dbReference type="CDD" id="cd01949">
    <property type="entry name" value="GGDEF"/>
    <property type="match status" value="1"/>
</dbReference>
<dbReference type="PROSITE" id="PS50113">
    <property type="entry name" value="PAC"/>
    <property type="match status" value="2"/>
</dbReference>
<dbReference type="InterPro" id="IPR001633">
    <property type="entry name" value="EAL_dom"/>
</dbReference>
<dbReference type="InterPro" id="IPR043128">
    <property type="entry name" value="Rev_trsase/Diguanyl_cyclase"/>
</dbReference>
<evidence type="ECO:0000313" key="10">
    <source>
        <dbReference type="Proteomes" id="UP000503251"/>
    </source>
</evidence>
<evidence type="ECO:0000313" key="8">
    <source>
        <dbReference type="EMBL" id="TVM36623.1"/>
    </source>
</evidence>
<reference evidence="7 10" key="2">
    <citation type="submission" date="2019-04" db="EMBL/GenBank/DDBJ databases">
        <title>Isolation and culture of sulfate reducing bacteria from the cold seep of the South China Sea.</title>
        <authorList>
            <person name="Sun C."/>
            <person name="Liu R."/>
        </authorList>
    </citation>
    <scope>NUCLEOTIDE SEQUENCE [LARGE SCALE GENOMIC DNA]</scope>
    <source>
        <strain evidence="7 10">CS1</strain>
    </source>
</reference>
<evidence type="ECO:0000259" key="6">
    <source>
        <dbReference type="PROSITE" id="PS50887"/>
    </source>
</evidence>
<feature type="transmembrane region" description="Helical" evidence="2">
    <location>
        <begin position="50"/>
        <end position="70"/>
    </location>
</feature>
<evidence type="ECO:0000256" key="2">
    <source>
        <dbReference type="SAM" id="Phobius"/>
    </source>
</evidence>
<dbReference type="CDD" id="cd01948">
    <property type="entry name" value="EAL"/>
    <property type="match status" value="1"/>
</dbReference>
<proteinExistence type="predicted"/>
<evidence type="ECO:0000313" key="7">
    <source>
        <dbReference type="EMBL" id="QJT08958.1"/>
    </source>
</evidence>
<dbReference type="PROSITE" id="PS50887">
    <property type="entry name" value="GGDEF"/>
    <property type="match status" value="1"/>
</dbReference>
<evidence type="ECO:0000313" key="9">
    <source>
        <dbReference type="Proteomes" id="UP000434052"/>
    </source>
</evidence>
<dbReference type="PANTHER" id="PTHR44757:SF2">
    <property type="entry name" value="BIOFILM ARCHITECTURE MAINTENANCE PROTEIN MBAA"/>
    <property type="match status" value="1"/>
</dbReference>
<dbReference type="SUPFAM" id="SSF55785">
    <property type="entry name" value="PYP-like sensor domain (PAS domain)"/>
    <property type="match status" value="3"/>
</dbReference>
<dbReference type="SMART" id="SM00267">
    <property type="entry name" value="GGDEF"/>
    <property type="match status" value="1"/>
</dbReference>
<dbReference type="NCBIfam" id="TIGR00229">
    <property type="entry name" value="sensory_box"/>
    <property type="match status" value="2"/>
</dbReference>
<dbReference type="NCBIfam" id="TIGR00254">
    <property type="entry name" value="GGDEF"/>
    <property type="match status" value="1"/>
</dbReference>
<dbReference type="InterPro" id="IPR035965">
    <property type="entry name" value="PAS-like_dom_sf"/>
</dbReference>
<feature type="domain" description="PAC" evidence="4">
    <location>
        <begin position="388"/>
        <end position="440"/>
    </location>
</feature>
<dbReference type="InterPro" id="IPR000160">
    <property type="entry name" value="GGDEF_dom"/>
</dbReference>
<dbReference type="Pfam" id="PF00563">
    <property type="entry name" value="EAL"/>
    <property type="match status" value="1"/>
</dbReference>
<organism evidence="8 9">
    <name type="scientific">Oceanidesulfovibrio marinus</name>
    <dbReference type="NCBI Taxonomy" id="370038"/>
    <lineage>
        <taxon>Bacteria</taxon>
        <taxon>Pseudomonadati</taxon>
        <taxon>Thermodesulfobacteriota</taxon>
        <taxon>Desulfovibrionia</taxon>
        <taxon>Desulfovibrionales</taxon>
        <taxon>Desulfovibrionaceae</taxon>
        <taxon>Oceanidesulfovibrio</taxon>
    </lineage>
</organism>
<evidence type="ECO:0000259" key="3">
    <source>
        <dbReference type="PROSITE" id="PS50112"/>
    </source>
</evidence>
<feature type="domain" description="GGDEF" evidence="6">
    <location>
        <begin position="473"/>
        <end position="606"/>
    </location>
</feature>
<name>A0A6P1ZLF3_9BACT</name>
<accession>A0A6P1ZLF3</accession>
<dbReference type="InterPro" id="IPR000700">
    <property type="entry name" value="PAS-assoc_C"/>
</dbReference>
<gene>
    <name evidence="8" type="ORF">DQK91_01495</name>
    <name evidence="7" type="ORF">E8L03_08450</name>
</gene>
<dbReference type="SMART" id="SM00052">
    <property type="entry name" value="EAL"/>
    <property type="match status" value="1"/>
</dbReference>
<protein>
    <submittedName>
        <fullName evidence="7">EAL domain-containing protein</fullName>
    </submittedName>
    <submittedName>
        <fullName evidence="8">Sensor domain-containing diguanylate cyclase</fullName>
    </submittedName>
</protein>
<dbReference type="InterPro" id="IPR001610">
    <property type="entry name" value="PAC"/>
</dbReference>
<dbReference type="Gene3D" id="3.20.20.450">
    <property type="entry name" value="EAL domain"/>
    <property type="match status" value="1"/>
</dbReference>
<dbReference type="AlphaFoldDB" id="A0A6P1ZLF3"/>
<feature type="domain" description="PAC" evidence="4">
    <location>
        <begin position="152"/>
        <end position="208"/>
    </location>
</feature>
<dbReference type="Proteomes" id="UP000503251">
    <property type="component" value="Chromosome"/>
</dbReference>
<feature type="domain" description="PAS" evidence="3">
    <location>
        <begin position="314"/>
        <end position="373"/>
    </location>
</feature>
<dbReference type="InterPro" id="IPR035919">
    <property type="entry name" value="EAL_sf"/>
</dbReference>
<dbReference type="InterPro" id="IPR029787">
    <property type="entry name" value="Nucleotide_cyclase"/>
</dbReference>
<dbReference type="Pfam" id="PF00990">
    <property type="entry name" value="GGDEF"/>
    <property type="match status" value="1"/>
</dbReference>
<dbReference type="PANTHER" id="PTHR44757">
    <property type="entry name" value="DIGUANYLATE CYCLASE DGCP"/>
    <property type="match status" value="1"/>
</dbReference>
<dbReference type="RefSeq" id="WP_144233660.1">
    <property type="nucleotide sequence ID" value="NZ_CP039543.1"/>
</dbReference>
<dbReference type="CDD" id="cd00130">
    <property type="entry name" value="PAS"/>
    <property type="match status" value="1"/>
</dbReference>
<dbReference type="EMBL" id="CP039543">
    <property type="protein sequence ID" value="QJT08958.1"/>
    <property type="molecule type" value="Genomic_DNA"/>
</dbReference>
<dbReference type="SMART" id="SM00086">
    <property type="entry name" value="PAC"/>
    <property type="match status" value="2"/>
</dbReference>
<dbReference type="EMBL" id="QMIF01000001">
    <property type="protein sequence ID" value="TVM36623.1"/>
    <property type="molecule type" value="Genomic_DNA"/>
</dbReference>
<keyword evidence="2" id="KW-0812">Transmembrane</keyword>
<dbReference type="OrthoDB" id="7673416at2"/>
<dbReference type="Gene3D" id="3.30.450.20">
    <property type="entry name" value="PAS domain"/>
    <property type="match status" value="3"/>
</dbReference>
<dbReference type="InterPro" id="IPR052155">
    <property type="entry name" value="Biofilm_reg_signaling"/>
</dbReference>
<keyword evidence="2" id="KW-1133">Transmembrane helix</keyword>
<dbReference type="Gene3D" id="3.30.70.270">
    <property type="match status" value="1"/>
</dbReference>
<dbReference type="SUPFAM" id="SSF55073">
    <property type="entry name" value="Nucleotide cyclase"/>
    <property type="match status" value="1"/>
</dbReference>
<dbReference type="InterPro" id="IPR000014">
    <property type="entry name" value="PAS"/>
</dbReference>
<dbReference type="Proteomes" id="UP000434052">
    <property type="component" value="Unassembled WGS sequence"/>
</dbReference>
<feature type="domain" description="EAL" evidence="5">
    <location>
        <begin position="615"/>
        <end position="871"/>
    </location>
</feature>
<keyword evidence="2" id="KW-0472">Membrane</keyword>
<keyword evidence="10" id="KW-1185">Reference proteome</keyword>
<keyword evidence="1" id="KW-0175">Coiled coil</keyword>
<sequence>MEDRLAPSVPAAARFRRAVRRAALALPGLWAVVPAGQAYAAAPTFASLPMLAPVFGLILIVVVVALVVALNQVLSARRAIAERLRELQSQLAILSVNAADIIVLTDPMLRPRFVSDSVRKVLGYGSAQFGSLPVERRFPAGFENHLREHGNKRETIRHTGPLDAKDGRRLWMEALSTPSFDDAGSLTGYVHVIRDVTASKESEARLREQEIRFRKLISDQADALLVVGPGGDVRFANPAAAKMFCAEVTELTGMRFGMIRREESPLEMCILYDGGYSLAEMRVSDILWDGEGCAAVYLHDTSSRLGIEKALRESEERYRMVAEYTHDWELWIGPDGEVLFTSPSCERVSGYPPDEFRKNPALLDELVLENDRETWSTLLREGPVDSSEAVDFRFVRRGGDLRWVCVSSQRVYDEDGVFQGTRSSLRDITNRKNMEMELRHKSLHDVLTGLANRDLCLDRIQRGLQRAKRRASFFFAVLFIDLDRFKIINESLGHNYGDKLLKQVAERLTHHVRGMDTVSRFGSDEFVLFLDDLDSPREAIAAAKRINASIRLPYRFDNHEVLTTASMGIVLGPVFDITAEDMLRNATIALHRAKELGGDRFKVFTERMLDQAMQRMSLERDLRQGLANDEFFLVYQPVLRMKDRQLVGFEALVRWQHPSRGLLLPGEFIPLAEETGQILELGRFVLQEACSTMAAWQEQHPETEPFFLSVNLSGRQFSSLDLIEQVRSIIYKTGISASRIKLEITETTIMEDAENAVEKLRRLKNLGLTISIDDFGTGYSSMSYLQQFPLDNLKIDLSFVRLMEVSPENKEIVRAIVSLAHTLGLDVVAEGVENEQQEQTLRDLGCEYAQGFLYARPMPADDARRRMLETA</sequence>
<dbReference type="SMART" id="SM00091">
    <property type="entry name" value="PAS"/>
    <property type="match status" value="3"/>
</dbReference>
<evidence type="ECO:0000259" key="5">
    <source>
        <dbReference type="PROSITE" id="PS50883"/>
    </source>
</evidence>
<evidence type="ECO:0000259" key="4">
    <source>
        <dbReference type="PROSITE" id="PS50113"/>
    </source>
</evidence>
<dbReference type="PROSITE" id="PS50112">
    <property type="entry name" value="PAS"/>
    <property type="match status" value="1"/>
</dbReference>
<evidence type="ECO:0000256" key="1">
    <source>
        <dbReference type="SAM" id="Coils"/>
    </source>
</evidence>
<feature type="coiled-coil region" evidence="1">
    <location>
        <begin position="70"/>
        <end position="97"/>
    </location>
</feature>
<dbReference type="PROSITE" id="PS50883">
    <property type="entry name" value="EAL"/>
    <property type="match status" value="1"/>
</dbReference>
<dbReference type="Pfam" id="PF13188">
    <property type="entry name" value="PAS_8"/>
    <property type="match status" value="1"/>
</dbReference>
<dbReference type="FunFam" id="3.20.20.450:FF:000001">
    <property type="entry name" value="Cyclic di-GMP phosphodiesterase yahA"/>
    <property type="match status" value="1"/>
</dbReference>
<feature type="transmembrane region" description="Helical" evidence="2">
    <location>
        <begin position="91"/>
        <end position="109"/>
    </location>
</feature>
<reference evidence="8 9" key="1">
    <citation type="submission" date="2018-06" db="EMBL/GenBank/DDBJ databases">
        <title>Complete genome of Desulfovibrio marinus P48SEP.</title>
        <authorList>
            <person name="Crispim J.S."/>
            <person name="Vidigal P.M.P."/>
            <person name="Silva L.C.F."/>
            <person name="Araujo L.C."/>
            <person name="Laguardia C.N."/>
            <person name="Dias R.S."/>
            <person name="Sousa M.P."/>
            <person name="Paula S.O."/>
            <person name="Silva C."/>
        </authorList>
    </citation>
    <scope>NUCLEOTIDE SEQUENCE [LARGE SCALE GENOMIC DNA]</scope>
    <source>
        <strain evidence="8 9">P48SEP</strain>
    </source>
</reference>